<keyword evidence="4" id="KW-1185">Reference proteome</keyword>
<dbReference type="EMBL" id="CP154834">
    <property type="protein sequence ID" value="XAO74242.1"/>
    <property type="molecule type" value="Genomic_DNA"/>
</dbReference>
<accession>A0AAU6WQZ3</accession>
<dbReference type="Pfam" id="PF18962">
    <property type="entry name" value="Por_Secre_tail"/>
    <property type="match status" value="1"/>
</dbReference>
<sequence>MATVESSAKKSEIKVYPNPFKEVLYIADTKEVKSVSVADVSGRVVKTIENPGNELHLGELHSGVYLVTVTYKDGSRSTAKAIKK</sequence>
<feature type="domain" description="Secretion system C-terminal sorting" evidence="2">
    <location>
        <begin position="15"/>
        <end position="77"/>
    </location>
</feature>
<dbReference type="Proteomes" id="UP001463665">
    <property type="component" value="Chromosome"/>
</dbReference>
<gene>
    <name evidence="3" type="ORF">AAFP95_21830</name>
</gene>
<organism evidence="3 4">
    <name type="scientific">Chryseobacterium endophyticum</name>
    <dbReference type="NCBI Taxonomy" id="1854762"/>
    <lineage>
        <taxon>Bacteria</taxon>
        <taxon>Pseudomonadati</taxon>
        <taxon>Bacteroidota</taxon>
        <taxon>Flavobacteriia</taxon>
        <taxon>Flavobacteriales</taxon>
        <taxon>Weeksellaceae</taxon>
        <taxon>Chryseobacterium group</taxon>
        <taxon>Chryseobacterium</taxon>
    </lineage>
</organism>
<evidence type="ECO:0000313" key="3">
    <source>
        <dbReference type="EMBL" id="XAO74242.1"/>
    </source>
</evidence>
<dbReference type="NCBIfam" id="TIGR04183">
    <property type="entry name" value="Por_Secre_tail"/>
    <property type="match status" value="1"/>
</dbReference>
<keyword evidence="1" id="KW-0732">Signal</keyword>
<dbReference type="InterPro" id="IPR026444">
    <property type="entry name" value="Secre_tail"/>
</dbReference>
<dbReference type="AlphaFoldDB" id="A0AAU6WQZ3"/>
<protein>
    <submittedName>
        <fullName evidence="3">T9SS type A sorting domain-containing protein</fullName>
    </submittedName>
</protein>
<evidence type="ECO:0000256" key="1">
    <source>
        <dbReference type="ARBA" id="ARBA00022729"/>
    </source>
</evidence>
<evidence type="ECO:0000313" key="4">
    <source>
        <dbReference type="Proteomes" id="UP001463665"/>
    </source>
</evidence>
<name>A0AAU6WQZ3_9FLAO</name>
<proteinExistence type="predicted"/>
<dbReference type="RefSeq" id="WP_294291776.1">
    <property type="nucleotide sequence ID" value="NZ_CP154834.1"/>
</dbReference>
<reference evidence="3 4" key="1">
    <citation type="submission" date="2024-04" db="EMBL/GenBank/DDBJ databases">
        <title>Genome sequencing and assembly of rice foliar adapted Chryseobacterium endophyticum OsEnb-ALM-A6.</title>
        <authorList>
            <person name="Kumar S."/>
            <person name="Javed M."/>
            <person name="Chouhan V."/>
            <person name="Charishma K."/>
            <person name="Patel A."/>
            <person name="Kumar M."/>
            <person name="Sahu K.P."/>
            <person name="Kumar A."/>
        </authorList>
    </citation>
    <scope>NUCLEOTIDE SEQUENCE [LARGE SCALE GENOMIC DNA]</scope>
    <source>
        <strain evidence="3 4">OsEnb-ALM-A6</strain>
    </source>
</reference>
<evidence type="ECO:0000259" key="2">
    <source>
        <dbReference type="Pfam" id="PF18962"/>
    </source>
</evidence>